<dbReference type="Proteomes" id="UP001148737">
    <property type="component" value="Unassembled WGS sequence"/>
</dbReference>
<sequence>MQLDLTNAYDVVPMTLEKGNEDWKSGIQPEPESLAEEFEDHYGPIGRRFYDKGELVRATIAGTNITDPLVLLLSLEERQEPLYISKDHLEIGLMHRNHAIIS</sequence>
<accession>A0ACC1R6W8</accession>
<reference evidence="1" key="1">
    <citation type="submission" date="2022-07" db="EMBL/GenBank/DDBJ databases">
        <title>Genome Sequence of Lecanicillium saksenae.</title>
        <authorList>
            <person name="Buettner E."/>
        </authorList>
    </citation>
    <scope>NUCLEOTIDE SEQUENCE</scope>
    <source>
        <strain evidence="1">VT-O1</strain>
    </source>
</reference>
<organism evidence="1 2">
    <name type="scientific">Lecanicillium saksenae</name>
    <dbReference type="NCBI Taxonomy" id="468837"/>
    <lineage>
        <taxon>Eukaryota</taxon>
        <taxon>Fungi</taxon>
        <taxon>Dikarya</taxon>
        <taxon>Ascomycota</taxon>
        <taxon>Pezizomycotina</taxon>
        <taxon>Sordariomycetes</taxon>
        <taxon>Hypocreomycetidae</taxon>
        <taxon>Hypocreales</taxon>
        <taxon>Cordycipitaceae</taxon>
        <taxon>Lecanicillium</taxon>
    </lineage>
</organism>
<name>A0ACC1R6W8_9HYPO</name>
<evidence type="ECO:0000313" key="2">
    <source>
        <dbReference type="Proteomes" id="UP001148737"/>
    </source>
</evidence>
<dbReference type="EMBL" id="JANAKD010000010">
    <property type="protein sequence ID" value="KAJ3499438.1"/>
    <property type="molecule type" value="Genomic_DNA"/>
</dbReference>
<keyword evidence="2" id="KW-1185">Reference proteome</keyword>
<protein>
    <submittedName>
        <fullName evidence="1">Uncharacterized protein</fullName>
    </submittedName>
</protein>
<gene>
    <name evidence="1" type="ORF">NLG97_g328</name>
</gene>
<comment type="caution">
    <text evidence="1">The sequence shown here is derived from an EMBL/GenBank/DDBJ whole genome shotgun (WGS) entry which is preliminary data.</text>
</comment>
<evidence type="ECO:0000313" key="1">
    <source>
        <dbReference type="EMBL" id="KAJ3499438.1"/>
    </source>
</evidence>
<proteinExistence type="predicted"/>